<keyword evidence="1" id="KW-0472">Membrane</keyword>
<name>A0A939ESV2_9BACT</name>
<evidence type="ECO:0000256" key="1">
    <source>
        <dbReference type="SAM" id="Phobius"/>
    </source>
</evidence>
<dbReference type="RefSeq" id="WP_206980701.1">
    <property type="nucleotide sequence ID" value="NZ_JAFLQZ010000002.1"/>
</dbReference>
<feature type="transmembrane region" description="Helical" evidence="1">
    <location>
        <begin position="372"/>
        <end position="396"/>
    </location>
</feature>
<dbReference type="Proteomes" id="UP000664144">
    <property type="component" value="Unassembled WGS sequence"/>
</dbReference>
<sequence length="418" mass="45838">MFDSPLLDTAIALITLYLLFSQLTLSLVELPAGFLNTRGNYLYNHLALALGPVAHQAFYAAPAIQALMLPQSQKSLVVRSFVHGWPAYISETLFAQTIIGWVSGLAPAATPPLPSIKQFEAGLALMAPSTFKGLLEMLYLNATATSAAISPTGSLTPEEQSKALQTNLEGWFHDFGERMTGWYKRDNRKYLFMAGLVVALLADVDTVRLSRFLADSNHAEARAELVTAGVAATHGTAPPDIIYNPTDSIKAQQYQQQRQKTWDTLLLAANTELRNTLAAVPKVGLPLGLLRWTDHTIDTVYKAAARDTTTMKTAVTVNGQPTYRRVAARAPAQDSVATYQWAASADDYGMPKYAQRWTLDPITGKVGHPVNWSWLLPIGGWLLTAFAMMLGAPFWFETLIKFINVRNVGIKPAKADEK</sequence>
<evidence type="ECO:0000313" key="3">
    <source>
        <dbReference type="Proteomes" id="UP000664144"/>
    </source>
</evidence>
<comment type="caution">
    <text evidence="2">The sequence shown here is derived from an EMBL/GenBank/DDBJ whole genome shotgun (WGS) entry which is preliminary data.</text>
</comment>
<keyword evidence="1" id="KW-0812">Transmembrane</keyword>
<keyword evidence="1" id="KW-1133">Transmembrane helix</keyword>
<keyword evidence="3" id="KW-1185">Reference proteome</keyword>
<reference evidence="2" key="1">
    <citation type="submission" date="2021-03" db="EMBL/GenBank/DDBJ databases">
        <authorList>
            <person name="Kim M.K."/>
        </authorList>
    </citation>
    <scope>NUCLEOTIDE SEQUENCE</scope>
    <source>
        <strain evidence="2">BT186</strain>
    </source>
</reference>
<organism evidence="2 3">
    <name type="scientific">Hymenobacter telluris</name>
    <dbReference type="NCBI Taxonomy" id="2816474"/>
    <lineage>
        <taxon>Bacteria</taxon>
        <taxon>Pseudomonadati</taxon>
        <taxon>Bacteroidota</taxon>
        <taxon>Cytophagia</taxon>
        <taxon>Cytophagales</taxon>
        <taxon>Hymenobacteraceae</taxon>
        <taxon>Hymenobacter</taxon>
    </lineage>
</organism>
<gene>
    <name evidence="2" type="ORF">J0X19_02675</name>
</gene>
<accession>A0A939ESV2</accession>
<proteinExistence type="predicted"/>
<evidence type="ECO:0000313" key="2">
    <source>
        <dbReference type="EMBL" id="MBO0356838.1"/>
    </source>
</evidence>
<dbReference type="AlphaFoldDB" id="A0A939ESV2"/>
<protein>
    <submittedName>
        <fullName evidence="2">Uncharacterized protein</fullName>
    </submittedName>
</protein>
<dbReference type="EMBL" id="JAFLQZ010000002">
    <property type="protein sequence ID" value="MBO0356838.1"/>
    <property type="molecule type" value="Genomic_DNA"/>
</dbReference>